<reference evidence="5" key="1">
    <citation type="submission" date="2022-11" db="EMBL/GenBank/DDBJ databases">
        <authorList>
            <person name="Scott C."/>
            <person name="Bruce N."/>
        </authorList>
    </citation>
    <scope>NUCLEOTIDE SEQUENCE</scope>
</reference>
<dbReference type="SUPFAM" id="SSF48452">
    <property type="entry name" value="TPR-like"/>
    <property type="match status" value="1"/>
</dbReference>
<keyword evidence="6" id="KW-1185">Reference proteome</keyword>
<evidence type="ECO:0000313" key="5">
    <source>
        <dbReference type="EMBL" id="CAI4213133.1"/>
    </source>
</evidence>
<dbReference type="EMBL" id="CALLCH030000007">
    <property type="protein sequence ID" value="CAI4213133.1"/>
    <property type="molecule type" value="Genomic_DNA"/>
</dbReference>
<feature type="region of interest" description="Disordered" evidence="4">
    <location>
        <begin position="168"/>
        <end position="187"/>
    </location>
</feature>
<feature type="region of interest" description="Disordered" evidence="4">
    <location>
        <begin position="654"/>
        <end position="696"/>
    </location>
</feature>
<dbReference type="PANTHER" id="PTHR16193:SF0">
    <property type="entry name" value="TETRATRICOPEPTIDE REPEAT PROTEIN 27"/>
    <property type="match status" value="1"/>
</dbReference>
<evidence type="ECO:0008006" key="7">
    <source>
        <dbReference type="Google" id="ProtNLM"/>
    </source>
</evidence>
<accession>A0A9P1M9C8</accession>
<dbReference type="PROSITE" id="PS50005">
    <property type="entry name" value="TPR"/>
    <property type="match status" value="1"/>
</dbReference>
<dbReference type="InterPro" id="IPR044244">
    <property type="entry name" value="TTC27/Emw1"/>
</dbReference>
<feature type="compositionally biased region" description="Low complexity" evidence="4">
    <location>
        <begin position="654"/>
        <end position="678"/>
    </location>
</feature>
<evidence type="ECO:0000256" key="4">
    <source>
        <dbReference type="SAM" id="MobiDB-lite"/>
    </source>
</evidence>
<dbReference type="Pfam" id="PF13181">
    <property type="entry name" value="TPR_8"/>
    <property type="match status" value="1"/>
</dbReference>
<dbReference type="InterPro" id="IPR011990">
    <property type="entry name" value="TPR-like_helical_dom_sf"/>
</dbReference>
<sequence length="890" mass="96070">MASGASTHQELLQEVSKGAYISVLTSPAAKTAIAQCVASLEAAAEEVRGDGPGATQESGLDEWRSRVAVGLAAFNAFLQFNVTGPVLEGAARVEAVFSGAGGGGAGASLEDLRKRCLKALEVDGVSPLLTQPTLGPGSSYNKSSQWSDVPALISRVHDAMDAVKGEVVGGGEGGGDSAATTSTGVSEPWSTEEKIRCLLELANYDIMLGRDEKARENITKATELSRFEYALTGALGKKTKYQENSTSQLVIVARSAGSEITPPEKPMPIPGALPLNDDTLLERIAFEGSKENGVRDAASLSQGLKGMDIDDQPALTTLDQIILLTEATLRDAFSPLDALTSEEILPYAERVLQDKSTNWQVYTQALIVRSRVEVHRSRTVERGVLQMQAQGGDGTIPAIAVSTPHDEAAPVEDKPTSFFRAPEAVDSAPAQDRLRYIHAISTPPRWHLESELAYGWTGVGALVSALEIFKRLRLWAEVALCLASAAAYAEDDENGRGSGGEEKARAIVRWRLFNKTGRPASESLDADDESLDADPTQLKPADFQGPERDPPRPTPPPPRGALPAKKDFAAARDAYKKAVYVNRLSSEMWSRLGDIHLRLGEMEDAVQAFSKAISSANDVVGGEDARTWSNLGSALWTLYLDAIETLKKGPSPSAAAAAAARAPKPPSSTTSKPTTRTKTTPRRPRRPRRRRPLNQALQAYKRGANLARENWRIWDNTETAVDDAVLRLLLTETVLAKEKREPAGASPTGVYELPRGTEERAVVDLLERDVMPLITARSELWELVARERAWKRDYAGAVEASERAWRAAIGMSASSASSLAPATPWLVVVKRTDELVSVLENYGPEVEAIGDKWKGKARSAVRSVMSKGKARWEGGEGWSTLESLMEELKR</sequence>
<name>A0A9P1M9C8_9PEZI</name>
<feature type="region of interest" description="Disordered" evidence="4">
    <location>
        <begin position="519"/>
        <end position="564"/>
    </location>
</feature>
<keyword evidence="1" id="KW-0677">Repeat</keyword>
<dbReference type="SMART" id="SM00028">
    <property type="entry name" value="TPR"/>
    <property type="match status" value="2"/>
</dbReference>
<dbReference type="Proteomes" id="UP000838763">
    <property type="component" value="Unassembled WGS sequence"/>
</dbReference>
<dbReference type="Gene3D" id="1.25.40.10">
    <property type="entry name" value="Tetratricopeptide repeat domain"/>
    <property type="match status" value="1"/>
</dbReference>
<dbReference type="AlphaFoldDB" id="A0A9P1M9C8"/>
<organism evidence="5 6">
    <name type="scientific">Parascedosporium putredinis</name>
    <dbReference type="NCBI Taxonomy" id="1442378"/>
    <lineage>
        <taxon>Eukaryota</taxon>
        <taxon>Fungi</taxon>
        <taxon>Dikarya</taxon>
        <taxon>Ascomycota</taxon>
        <taxon>Pezizomycotina</taxon>
        <taxon>Sordariomycetes</taxon>
        <taxon>Hypocreomycetidae</taxon>
        <taxon>Microascales</taxon>
        <taxon>Microascaceae</taxon>
        <taxon>Parascedosporium</taxon>
    </lineage>
</organism>
<feature type="compositionally biased region" description="Basic residues" evidence="4">
    <location>
        <begin position="679"/>
        <end position="692"/>
    </location>
</feature>
<evidence type="ECO:0000256" key="3">
    <source>
        <dbReference type="PROSITE-ProRule" id="PRU00339"/>
    </source>
</evidence>
<comment type="caution">
    <text evidence="5">The sequence shown here is derived from an EMBL/GenBank/DDBJ whole genome shotgun (WGS) entry which is preliminary data.</text>
</comment>
<proteinExistence type="predicted"/>
<gene>
    <name evidence="5" type="ORF">PPNO1_LOCUS2884</name>
</gene>
<dbReference type="OrthoDB" id="1936594at2759"/>
<feature type="compositionally biased region" description="Low complexity" evidence="4">
    <location>
        <begin position="177"/>
        <end position="186"/>
    </location>
</feature>
<evidence type="ECO:0000256" key="2">
    <source>
        <dbReference type="ARBA" id="ARBA00022803"/>
    </source>
</evidence>
<keyword evidence="2 3" id="KW-0802">TPR repeat</keyword>
<dbReference type="PANTHER" id="PTHR16193">
    <property type="entry name" value="TETRATRICOPEPTIDE REPEAT PROTEIN 27"/>
    <property type="match status" value="1"/>
</dbReference>
<feature type="repeat" description="TPR" evidence="3">
    <location>
        <begin position="586"/>
        <end position="619"/>
    </location>
</feature>
<protein>
    <recommendedName>
        <fullName evidence="7">TPR repeat-containing protein</fullName>
    </recommendedName>
</protein>
<evidence type="ECO:0000256" key="1">
    <source>
        <dbReference type="ARBA" id="ARBA00022737"/>
    </source>
</evidence>
<dbReference type="InterPro" id="IPR019734">
    <property type="entry name" value="TPR_rpt"/>
</dbReference>
<evidence type="ECO:0000313" key="6">
    <source>
        <dbReference type="Proteomes" id="UP000838763"/>
    </source>
</evidence>